<dbReference type="Pfam" id="PF02687">
    <property type="entry name" value="FtsX"/>
    <property type="match status" value="1"/>
</dbReference>
<feature type="transmembrane region" description="Helical" evidence="7">
    <location>
        <begin position="338"/>
        <end position="368"/>
    </location>
</feature>
<protein>
    <submittedName>
        <fullName evidence="10">ABC-type transport system, involved in lipoprotein release, permease component</fullName>
    </submittedName>
</protein>
<evidence type="ECO:0000256" key="6">
    <source>
        <dbReference type="ARBA" id="ARBA00038076"/>
    </source>
</evidence>
<feature type="transmembrane region" description="Helical" evidence="7">
    <location>
        <begin position="20"/>
        <end position="39"/>
    </location>
</feature>
<name>A0A0L0WDK7_GOTPU</name>
<feature type="transmembrane region" description="Helical" evidence="7">
    <location>
        <begin position="290"/>
        <end position="318"/>
    </location>
</feature>
<evidence type="ECO:0000256" key="1">
    <source>
        <dbReference type="ARBA" id="ARBA00004651"/>
    </source>
</evidence>
<sequence>MSTYIKVGWKYIRKYTESSITMVIIIALSTFLIITIGSLTESSRMTNVNSAKKLVGIQHVRYNRLKIDQVNKIRKNKNVKVLANSSYYKEWNYKDKLSVSIFSADKNILYMDATKISEGRFPTNSNEIAMEMWVLEKLRLPNKLGQTINIPLEEGKEKKFKLVGIINDRSEIKSIGQLQAYIAFNKENLTNNKNHIYSFVQFKKGLDIKDETYKLAKEIGIKNKKNIILNRILLSTIGQLEAINWDLIKTSLILMIIGGMIVYSIYSISALRRIQEYGIMRAIGSTSKQIIYTILSEIGIIYIIGTLLGTIMGIFSIYLFKGITISLFTMGMNKLDTIVISTFAIKLSTIVSLVIGILTGIMVGLLTIKLSPMNIKKYKSQYAQKV</sequence>
<gene>
    <name evidence="10" type="ORF">CLPU_2c00100</name>
</gene>
<keyword evidence="4 7" id="KW-1133">Transmembrane helix</keyword>
<proteinExistence type="inferred from homology"/>
<feature type="transmembrane region" description="Helical" evidence="7">
    <location>
        <begin position="251"/>
        <end position="269"/>
    </location>
</feature>
<evidence type="ECO:0000256" key="3">
    <source>
        <dbReference type="ARBA" id="ARBA00022692"/>
    </source>
</evidence>
<dbReference type="InterPro" id="IPR003838">
    <property type="entry name" value="ABC3_permease_C"/>
</dbReference>
<reference evidence="11" key="1">
    <citation type="submission" date="2015-07" db="EMBL/GenBank/DDBJ databases">
        <title>Draft genome sequence of the purine-degrading Gottschalkia purinilyticum DSM 1384 (formerly Clostridium purinilyticum).</title>
        <authorList>
            <person name="Poehlein A."/>
            <person name="Schiel-Bengelsdorf B."/>
            <person name="Bengelsdorf F.R."/>
            <person name="Daniel R."/>
            <person name="Duerre P."/>
        </authorList>
    </citation>
    <scope>NUCLEOTIDE SEQUENCE [LARGE SCALE GENOMIC DNA]</scope>
    <source>
        <strain evidence="11">DSM 1384</strain>
    </source>
</reference>
<accession>A0A0L0WDK7</accession>
<dbReference type="AlphaFoldDB" id="A0A0L0WDK7"/>
<keyword evidence="5 7" id="KW-0472">Membrane</keyword>
<evidence type="ECO:0000256" key="7">
    <source>
        <dbReference type="SAM" id="Phobius"/>
    </source>
</evidence>
<comment type="caution">
    <text evidence="10">The sequence shown here is derived from an EMBL/GenBank/DDBJ whole genome shotgun (WGS) entry which is preliminary data.</text>
</comment>
<dbReference type="InterPro" id="IPR050250">
    <property type="entry name" value="Macrolide_Exporter_MacB"/>
</dbReference>
<evidence type="ECO:0000259" key="8">
    <source>
        <dbReference type="Pfam" id="PF02687"/>
    </source>
</evidence>
<organism evidence="10 11">
    <name type="scientific">Gottschalkia purinilytica</name>
    <name type="common">Clostridium purinilyticum</name>
    <dbReference type="NCBI Taxonomy" id="1503"/>
    <lineage>
        <taxon>Bacteria</taxon>
        <taxon>Bacillati</taxon>
        <taxon>Bacillota</taxon>
        <taxon>Tissierellia</taxon>
        <taxon>Tissierellales</taxon>
        <taxon>Gottschalkiaceae</taxon>
        <taxon>Gottschalkia</taxon>
    </lineage>
</organism>
<dbReference type="Proteomes" id="UP000037267">
    <property type="component" value="Unassembled WGS sequence"/>
</dbReference>
<evidence type="ECO:0000256" key="2">
    <source>
        <dbReference type="ARBA" id="ARBA00022475"/>
    </source>
</evidence>
<feature type="domain" description="ABC3 transporter permease C-terminal" evidence="8">
    <location>
        <begin position="251"/>
        <end position="372"/>
    </location>
</feature>
<keyword evidence="11" id="KW-1185">Reference proteome</keyword>
<dbReference type="Pfam" id="PF12704">
    <property type="entry name" value="MacB_PCD"/>
    <property type="match status" value="1"/>
</dbReference>
<dbReference type="STRING" id="1503.CLPU_2c00100"/>
<evidence type="ECO:0000256" key="4">
    <source>
        <dbReference type="ARBA" id="ARBA00022989"/>
    </source>
</evidence>
<dbReference type="RefSeq" id="WP_050353962.1">
    <property type="nucleotide sequence ID" value="NZ_LGSS01000002.1"/>
</dbReference>
<dbReference type="PANTHER" id="PTHR30572">
    <property type="entry name" value="MEMBRANE COMPONENT OF TRANSPORTER-RELATED"/>
    <property type="match status" value="1"/>
</dbReference>
<dbReference type="InterPro" id="IPR025857">
    <property type="entry name" value="MacB_PCD"/>
</dbReference>
<evidence type="ECO:0000313" key="11">
    <source>
        <dbReference type="Proteomes" id="UP000037267"/>
    </source>
</evidence>
<dbReference type="GO" id="GO:0022857">
    <property type="term" value="F:transmembrane transporter activity"/>
    <property type="evidence" value="ECO:0007669"/>
    <property type="project" value="TreeGrafter"/>
</dbReference>
<evidence type="ECO:0000313" key="10">
    <source>
        <dbReference type="EMBL" id="KNF09559.1"/>
    </source>
</evidence>
<keyword evidence="10" id="KW-0449">Lipoprotein</keyword>
<dbReference type="PANTHER" id="PTHR30572:SF4">
    <property type="entry name" value="ABC TRANSPORTER PERMEASE YTRF"/>
    <property type="match status" value="1"/>
</dbReference>
<comment type="similarity">
    <text evidence="6">Belongs to the ABC-4 integral membrane protein family.</text>
</comment>
<keyword evidence="2" id="KW-1003">Cell membrane</keyword>
<keyword evidence="3 7" id="KW-0812">Transmembrane</keyword>
<comment type="subcellular location">
    <subcellularLocation>
        <location evidence="1">Cell membrane</location>
        <topology evidence="1">Multi-pass membrane protein</topology>
    </subcellularLocation>
</comment>
<feature type="domain" description="MacB-like periplasmic core" evidence="9">
    <location>
        <begin position="19"/>
        <end position="207"/>
    </location>
</feature>
<evidence type="ECO:0000256" key="5">
    <source>
        <dbReference type="ARBA" id="ARBA00023136"/>
    </source>
</evidence>
<evidence type="ECO:0000259" key="9">
    <source>
        <dbReference type="Pfam" id="PF12704"/>
    </source>
</evidence>
<dbReference type="OrthoDB" id="1694171at2"/>
<dbReference type="EMBL" id="LGSS01000002">
    <property type="protein sequence ID" value="KNF09559.1"/>
    <property type="molecule type" value="Genomic_DNA"/>
</dbReference>
<dbReference type="GO" id="GO:0005886">
    <property type="term" value="C:plasma membrane"/>
    <property type="evidence" value="ECO:0007669"/>
    <property type="project" value="UniProtKB-SubCell"/>
</dbReference>